<evidence type="ECO:0000256" key="1">
    <source>
        <dbReference type="SAM" id="Phobius"/>
    </source>
</evidence>
<accession>A0A644WMB7</accession>
<feature type="transmembrane region" description="Helical" evidence="1">
    <location>
        <begin position="15"/>
        <end position="33"/>
    </location>
</feature>
<protein>
    <submittedName>
        <fullName evidence="2">Uncharacterized protein</fullName>
    </submittedName>
</protein>
<reference evidence="2" key="1">
    <citation type="submission" date="2019-08" db="EMBL/GenBank/DDBJ databases">
        <authorList>
            <person name="Kucharzyk K."/>
            <person name="Murdoch R.W."/>
            <person name="Higgins S."/>
            <person name="Loffler F."/>
        </authorList>
    </citation>
    <scope>NUCLEOTIDE SEQUENCE</scope>
</reference>
<evidence type="ECO:0000313" key="2">
    <source>
        <dbReference type="EMBL" id="MPM04962.1"/>
    </source>
</evidence>
<proteinExistence type="predicted"/>
<name>A0A644WMB7_9ZZZZ</name>
<keyword evidence="1" id="KW-0812">Transmembrane</keyword>
<keyword evidence="1" id="KW-1133">Transmembrane helix</keyword>
<keyword evidence="1" id="KW-0472">Membrane</keyword>
<comment type="caution">
    <text evidence="2">The sequence shown here is derived from an EMBL/GenBank/DDBJ whole genome shotgun (WGS) entry which is preliminary data.</text>
</comment>
<sequence length="65" mass="7287">MTDQKEKKQTNPTSGYLLMIVGAIGIAMFVLRGSESNTIRIVKLAFSTLVIIYGLWVILRSSRKQ</sequence>
<feature type="transmembrane region" description="Helical" evidence="1">
    <location>
        <begin position="39"/>
        <end position="59"/>
    </location>
</feature>
<dbReference type="EMBL" id="VSSQ01001087">
    <property type="protein sequence ID" value="MPM04962.1"/>
    <property type="molecule type" value="Genomic_DNA"/>
</dbReference>
<dbReference type="AlphaFoldDB" id="A0A644WMB7"/>
<gene>
    <name evidence="2" type="ORF">SDC9_51243</name>
</gene>
<organism evidence="2">
    <name type="scientific">bioreactor metagenome</name>
    <dbReference type="NCBI Taxonomy" id="1076179"/>
    <lineage>
        <taxon>unclassified sequences</taxon>
        <taxon>metagenomes</taxon>
        <taxon>ecological metagenomes</taxon>
    </lineage>
</organism>